<dbReference type="GO" id="GO:0006508">
    <property type="term" value="P:proteolysis"/>
    <property type="evidence" value="ECO:0007669"/>
    <property type="project" value="UniProtKB-KW"/>
</dbReference>
<dbReference type="Pfam" id="PF00082">
    <property type="entry name" value="Peptidase_S8"/>
    <property type="match status" value="1"/>
</dbReference>
<keyword evidence="4 5" id="KW-0720">Serine protease</keyword>
<dbReference type="SUPFAM" id="SSF52743">
    <property type="entry name" value="Subtilisin-like"/>
    <property type="match status" value="1"/>
</dbReference>
<dbReference type="PRINTS" id="PR00723">
    <property type="entry name" value="SUBTILISIN"/>
</dbReference>
<keyword evidence="7" id="KW-0472">Membrane</keyword>
<accession>A0ABS2S7P5</accession>
<dbReference type="InterPro" id="IPR015500">
    <property type="entry name" value="Peptidase_S8_subtilisin-rel"/>
</dbReference>
<dbReference type="RefSeq" id="WP_307819699.1">
    <property type="nucleotide sequence ID" value="NZ_JAFBCL010000001.1"/>
</dbReference>
<feature type="domain" description="Peptidase S8/S53" evidence="9">
    <location>
        <begin position="52"/>
        <end position="302"/>
    </location>
</feature>
<feature type="active site" description="Charge relay system" evidence="5">
    <location>
        <position position="96"/>
    </location>
</feature>
<dbReference type="InterPro" id="IPR050131">
    <property type="entry name" value="Peptidase_S8_subtilisin-like"/>
</dbReference>
<keyword evidence="3 5" id="KW-0378">Hydrolase</keyword>
<evidence type="ECO:0000256" key="7">
    <source>
        <dbReference type="SAM" id="Phobius"/>
    </source>
</evidence>
<comment type="caution">
    <text evidence="10">The sequence shown here is derived from an EMBL/GenBank/DDBJ whole genome shotgun (WGS) entry which is preliminary data.</text>
</comment>
<organism evidence="10 11">
    <name type="scientific">Saccharothrix algeriensis</name>
    <dbReference type="NCBI Taxonomy" id="173560"/>
    <lineage>
        <taxon>Bacteria</taxon>
        <taxon>Bacillati</taxon>
        <taxon>Actinomycetota</taxon>
        <taxon>Actinomycetes</taxon>
        <taxon>Pseudonocardiales</taxon>
        <taxon>Pseudonocardiaceae</taxon>
        <taxon>Saccharothrix</taxon>
    </lineage>
</organism>
<keyword evidence="7" id="KW-1133">Transmembrane helix</keyword>
<feature type="active site" description="Charge relay system" evidence="5">
    <location>
        <position position="254"/>
    </location>
</feature>
<evidence type="ECO:0000256" key="8">
    <source>
        <dbReference type="SAM" id="SignalP"/>
    </source>
</evidence>
<evidence type="ECO:0000256" key="4">
    <source>
        <dbReference type="ARBA" id="ARBA00022825"/>
    </source>
</evidence>
<evidence type="ECO:0000256" key="5">
    <source>
        <dbReference type="PROSITE-ProRule" id="PRU01240"/>
    </source>
</evidence>
<evidence type="ECO:0000256" key="1">
    <source>
        <dbReference type="ARBA" id="ARBA00011073"/>
    </source>
</evidence>
<sequence length="399" mass="38712">MALRTGIAAIASAIFLSTSAMGPGVAHGQPTAEQRWHLAELGVPAAHRVARGEGVVVAVVDSGVDDAVPDLAGALLPGAGFGSAEGTDGTRDAGGHGTAMAALIAGRGVPGGVLGVAPAARVLPVSVGADGARFTTEAVAAGITWAVDQGADVVNLSLTTEAAQAPELVRAVDHAFEHDVVVVAGTGNAGVPRIGAPANVRGVVAVAGTRPGGLPWPSSNTGPETVLAAPAEGVVTALPRSVPGSGFAAVDGTSAAAALVSGVAALVRSRYPGMDAGNVVNRLIATAVDLGGTGRDDTTGFGLVDAAAAVDSAVAPVERNPLAPPPRTTTPPAASAPPPAGDSRATGPGPVAGDGIRVAVALGGLFLGVVSAVVAGVLPARRKRPPATRPPPADGSRRR</sequence>
<keyword evidence="7" id="KW-0812">Transmembrane</keyword>
<feature type="transmembrane region" description="Helical" evidence="7">
    <location>
        <begin position="358"/>
        <end position="380"/>
    </location>
</feature>
<dbReference type="PANTHER" id="PTHR43806:SF11">
    <property type="entry name" value="CEREVISIN-RELATED"/>
    <property type="match status" value="1"/>
</dbReference>
<dbReference type="GO" id="GO:0008233">
    <property type="term" value="F:peptidase activity"/>
    <property type="evidence" value="ECO:0007669"/>
    <property type="project" value="UniProtKB-KW"/>
</dbReference>
<dbReference type="PANTHER" id="PTHR43806">
    <property type="entry name" value="PEPTIDASE S8"/>
    <property type="match status" value="1"/>
</dbReference>
<dbReference type="InterPro" id="IPR036852">
    <property type="entry name" value="Peptidase_S8/S53_dom_sf"/>
</dbReference>
<keyword evidence="8" id="KW-0732">Signal</keyword>
<evidence type="ECO:0000256" key="3">
    <source>
        <dbReference type="ARBA" id="ARBA00022801"/>
    </source>
</evidence>
<dbReference type="InterPro" id="IPR000209">
    <property type="entry name" value="Peptidase_S8/S53_dom"/>
</dbReference>
<feature type="compositionally biased region" description="Pro residues" evidence="6">
    <location>
        <begin position="322"/>
        <end position="340"/>
    </location>
</feature>
<protein>
    <submittedName>
        <fullName evidence="10">Type VII secretion-associated serine protease mycosin</fullName>
    </submittedName>
</protein>
<dbReference type="Proteomes" id="UP001195724">
    <property type="component" value="Unassembled WGS sequence"/>
</dbReference>
<evidence type="ECO:0000313" key="11">
    <source>
        <dbReference type="Proteomes" id="UP001195724"/>
    </source>
</evidence>
<feature type="active site" description="Charge relay system" evidence="5">
    <location>
        <position position="61"/>
    </location>
</feature>
<proteinExistence type="inferred from homology"/>
<comment type="similarity">
    <text evidence="1 5">Belongs to the peptidase S8 family.</text>
</comment>
<reference evidence="10 11" key="1">
    <citation type="submission" date="2021-01" db="EMBL/GenBank/DDBJ databases">
        <title>Sequencing the genomes of 1000 actinobacteria strains.</title>
        <authorList>
            <person name="Klenk H.-P."/>
        </authorList>
    </citation>
    <scope>NUCLEOTIDE SEQUENCE [LARGE SCALE GENOMIC DNA]</scope>
    <source>
        <strain evidence="10 11">DSM 44581</strain>
    </source>
</reference>
<evidence type="ECO:0000256" key="6">
    <source>
        <dbReference type="SAM" id="MobiDB-lite"/>
    </source>
</evidence>
<gene>
    <name evidence="10" type="ORF">JOE68_003133</name>
</gene>
<feature type="signal peptide" evidence="8">
    <location>
        <begin position="1"/>
        <end position="22"/>
    </location>
</feature>
<dbReference type="EMBL" id="JAFBCL010000001">
    <property type="protein sequence ID" value="MBM7812268.1"/>
    <property type="molecule type" value="Genomic_DNA"/>
</dbReference>
<feature type="chain" id="PRO_5046659425" evidence="8">
    <location>
        <begin position="23"/>
        <end position="399"/>
    </location>
</feature>
<evidence type="ECO:0000256" key="2">
    <source>
        <dbReference type="ARBA" id="ARBA00022670"/>
    </source>
</evidence>
<evidence type="ECO:0000313" key="10">
    <source>
        <dbReference type="EMBL" id="MBM7812268.1"/>
    </source>
</evidence>
<keyword evidence="2 5" id="KW-0645">Protease</keyword>
<dbReference type="PROSITE" id="PS51892">
    <property type="entry name" value="SUBTILASE"/>
    <property type="match status" value="1"/>
</dbReference>
<feature type="region of interest" description="Disordered" evidence="6">
    <location>
        <begin position="315"/>
        <end position="349"/>
    </location>
</feature>
<name>A0ABS2S7P5_9PSEU</name>
<dbReference type="Gene3D" id="3.40.50.200">
    <property type="entry name" value="Peptidase S8/S53 domain"/>
    <property type="match status" value="1"/>
</dbReference>
<evidence type="ECO:0000259" key="9">
    <source>
        <dbReference type="Pfam" id="PF00082"/>
    </source>
</evidence>
<keyword evidence="11" id="KW-1185">Reference proteome</keyword>